<dbReference type="GO" id="GO:0016020">
    <property type="term" value="C:membrane"/>
    <property type="evidence" value="ECO:0007669"/>
    <property type="project" value="UniProtKB-SubCell"/>
</dbReference>
<evidence type="ECO:0000256" key="5">
    <source>
        <dbReference type="ARBA" id="ARBA00023008"/>
    </source>
</evidence>
<evidence type="ECO:0000256" key="3">
    <source>
        <dbReference type="ARBA" id="ARBA00022723"/>
    </source>
</evidence>
<dbReference type="RefSeq" id="WP_170095175.1">
    <property type="nucleotide sequence ID" value="NZ_WOYG01000001.1"/>
</dbReference>
<dbReference type="EMBL" id="WOYG01000001">
    <property type="protein sequence ID" value="NLV11502.1"/>
    <property type="molecule type" value="Genomic_DNA"/>
</dbReference>
<evidence type="ECO:0000313" key="11">
    <source>
        <dbReference type="Proteomes" id="UP000608662"/>
    </source>
</evidence>
<evidence type="ECO:0000256" key="1">
    <source>
        <dbReference type="ARBA" id="ARBA00004370"/>
    </source>
</evidence>
<accession>A0A847TZS2</accession>
<dbReference type="SUPFAM" id="SSF49503">
    <property type="entry name" value="Cupredoxins"/>
    <property type="match status" value="1"/>
</dbReference>
<dbReference type="PANTHER" id="PTHR34192">
    <property type="entry name" value="PLASTOCYANIN MAJOR ISOFORM, CHLOROPLASTIC-RELATED"/>
    <property type="match status" value="1"/>
</dbReference>
<comment type="caution">
    <text evidence="10">The sequence shown here is derived from an EMBL/GenBank/DDBJ whole genome shotgun (WGS) entry which is preliminary data.</text>
</comment>
<dbReference type="PANTHER" id="PTHR34192:SF10">
    <property type="entry name" value="PLASTOCYANIN MAJOR ISOFORM, CHLOROPLASTIC-RELATED"/>
    <property type="match status" value="1"/>
</dbReference>
<dbReference type="PROSITE" id="PS51257">
    <property type="entry name" value="PROKAR_LIPOPROTEIN"/>
    <property type="match status" value="1"/>
</dbReference>
<dbReference type="Proteomes" id="UP000608662">
    <property type="component" value="Unassembled WGS sequence"/>
</dbReference>
<keyword evidence="3" id="KW-0479">Metal-binding</keyword>
<name>A0A847TZS2_9EURY</name>
<feature type="domain" description="DUF5059" evidence="9">
    <location>
        <begin position="51"/>
        <end position="666"/>
    </location>
</feature>
<gene>
    <name evidence="10" type="ORF">GOC74_16355</name>
</gene>
<evidence type="ECO:0000256" key="2">
    <source>
        <dbReference type="ARBA" id="ARBA00022448"/>
    </source>
</evidence>
<keyword evidence="5" id="KW-0186">Copper</keyword>
<dbReference type="InterPro" id="IPR032445">
    <property type="entry name" value="DUF5059"/>
</dbReference>
<dbReference type="GO" id="GO:0009055">
    <property type="term" value="F:electron transfer activity"/>
    <property type="evidence" value="ECO:0007669"/>
    <property type="project" value="InterPro"/>
</dbReference>
<feature type="compositionally biased region" description="Low complexity" evidence="7">
    <location>
        <begin position="671"/>
        <end position="687"/>
    </location>
</feature>
<feature type="compositionally biased region" description="Acidic residues" evidence="7">
    <location>
        <begin position="24"/>
        <end position="40"/>
    </location>
</feature>
<evidence type="ECO:0000259" key="9">
    <source>
        <dbReference type="Pfam" id="PF16502"/>
    </source>
</evidence>
<evidence type="ECO:0000256" key="4">
    <source>
        <dbReference type="ARBA" id="ARBA00022982"/>
    </source>
</evidence>
<comment type="subcellular location">
    <subcellularLocation>
        <location evidence="1">Membrane</location>
    </subcellularLocation>
</comment>
<feature type="region of interest" description="Disordered" evidence="7">
    <location>
        <begin position="22"/>
        <end position="49"/>
    </location>
</feature>
<dbReference type="InterPro" id="IPR000923">
    <property type="entry name" value="BlueCu_1"/>
</dbReference>
<organism evidence="10 11">
    <name type="scientific">Halomicrobium mukohataei</name>
    <dbReference type="NCBI Taxonomy" id="57705"/>
    <lineage>
        <taxon>Archaea</taxon>
        <taxon>Methanobacteriati</taxon>
        <taxon>Methanobacteriota</taxon>
        <taxon>Stenosarchaea group</taxon>
        <taxon>Halobacteria</taxon>
        <taxon>Halobacteriales</taxon>
        <taxon>Haloarculaceae</taxon>
        <taxon>Halomicrobium</taxon>
    </lineage>
</organism>
<dbReference type="GO" id="GO:0005507">
    <property type="term" value="F:copper ion binding"/>
    <property type="evidence" value="ECO:0007669"/>
    <property type="project" value="InterPro"/>
</dbReference>
<dbReference type="InterPro" id="IPR008972">
    <property type="entry name" value="Cupredoxin"/>
</dbReference>
<dbReference type="Gene3D" id="2.60.40.420">
    <property type="entry name" value="Cupredoxins - blue copper proteins"/>
    <property type="match status" value="1"/>
</dbReference>
<dbReference type="Pfam" id="PF00127">
    <property type="entry name" value="Copper-bind"/>
    <property type="match status" value="1"/>
</dbReference>
<keyword evidence="6" id="KW-0472">Membrane</keyword>
<dbReference type="AlphaFoldDB" id="A0A847TZS2"/>
<feature type="domain" description="Blue (type 1) copper" evidence="8">
    <location>
        <begin position="703"/>
        <end position="805"/>
    </location>
</feature>
<proteinExistence type="predicted"/>
<evidence type="ECO:0000256" key="6">
    <source>
        <dbReference type="ARBA" id="ARBA00023136"/>
    </source>
</evidence>
<feature type="region of interest" description="Disordered" evidence="7">
    <location>
        <begin position="663"/>
        <end position="693"/>
    </location>
</feature>
<evidence type="ECO:0000256" key="7">
    <source>
        <dbReference type="SAM" id="MobiDB-lite"/>
    </source>
</evidence>
<keyword evidence="2" id="KW-0813">Transport</keyword>
<sequence>MQHRRDVLASLGVALSTALAGCSEDTDGETLSESSDEATETDQTGSSPELAASAQLNVYRARLFDAVALGRAGQTAAGASIAESIFQRFENATGEYGAHETLERTSESAYEGFESALGELRSTLEDGDTDAAAEAATTASDQLQIAQQALVGNDATRALDALLLGSRAANARVLGEAGHFETAATVAAETTERFEDTLVHGALENADEGAYEDFESGLASIQRAASEEESEGVTDAVAAAQSAAVAGAYALGTESIAGTGHLAAMQAQGYDAAALAGLGGPSDGLAHATTLTTYRARIRDAAWLADADEGSTAGTVVGNVFADFEGARAHEALEEADHEAYEGFESGLESLQSAVENGEGVDDAVATVDEHLRTGVATLAGDHAPVLQAGFFRARLADARERYERGEPSVAASISQELFERFEADELGFHETLEETSEDLYHRFEEEHLAGLIEAYENDDSEAITTHHEGALDALLAFEATTGDSVASAAETAYFVARGFDSATVATLGDSERAATIPRDAFEHFESGAAGYHEALEHADHETYETFESDLGAIRSTAESGGDVRSAVQTFVGTAIDGVYAIVGAAGGSNGAAAGAIVQDVYATFEEARVHETLEEADHEAYEGFEAALEAYAGGLDGEGDVPVGRLADATLRAQFAVAGALDDAPVSQDGEGSAETAETESSLEGGPNVVDGVPDDADHVVSMKAVAFEPAELTVSVGDTVAFEHVAGEAHNVVAREEELPADASYWASGGFDSETAAVEGWDDGNGAVQSGQSYVHTFETAGEHPYYCVPHEMAGMEGTVVVEE</sequence>
<protein>
    <submittedName>
        <fullName evidence="10">DUF5059 domain-containing protein</fullName>
    </submittedName>
</protein>
<dbReference type="OrthoDB" id="4392at2157"/>
<reference evidence="10" key="1">
    <citation type="submission" date="2019-12" db="EMBL/GenBank/DDBJ databases">
        <title>Whole-genome sequence of Halomicrobium mukohataei pws1.</title>
        <authorList>
            <person name="Verma D.K."/>
            <person name="Gopal K."/>
            <person name="Prasad E.S."/>
        </authorList>
    </citation>
    <scope>NUCLEOTIDE SEQUENCE</scope>
    <source>
        <strain evidence="10">Pws1</strain>
    </source>
</reference>
<keyword evidence="4" id="KW-0249">Electron transport</keyword>
<dbReference type="Pfam" id="PF16502">
    <property type="entry name" value="DUF5059"/>
    <property type="match status" value="1"/>
</dbReference>
<evidence type="ECO:0000313" key="10">
    <source>
        <dbReference type="EMBL" id="NLV11502.1"/>
    </source>
</evidence>
<dbReference type="CDD" id="cd04220">
    <property type="entry name" value="Halocyanin"/>
    <property type="match status" value="1"/>
</dbReference>
<evidence type="ECO:0000259" key="8">
    <source>
        <dbReference type="Pfam" id="PF00127"/>
    </source>
</evidence>